<gene>
    <name evidence="1" type="ORF">H6G06_05705</name>
</gene>
<accession>A0A926WF63</accession>
<dbReference type="Proteomes" id="UP000662185">
    <property type="component" value="Unassembled WGS sequence"/>
</dbReference>
<name>A0A926WF63_9NOST</name>
<comment type="caution">
    <text evidence="1">The sequence shown here is derived from an EMBL/GenBank/DDBJ whole genome shotgun (WGS) entry which is preliminary data.</text>
</comment>
<protein>
    <recommendedName>
        <fullName evidence="3">HEPN domain-containing protein</fullName>
    </recommendedName>
</protein>
<organism evidence="1 2">
    <name type="scientific">Anabaena sphaerica FACHB-251</name>
    <dbReference type="NCBI Taxonomy" id="2692883"/>
    <lineage>
        <taxon>Bacteria</taxon>
        <taxon>Bacillati</taxon>
        <taxon>Cyanobacteriota</taxon>
        <taxon>Cyanophyceae</taxon>
        <taxon>Nostocales</taxon>
        <taxon>Nostocaceae</taxon>
        <taxon>Anabaena</taxon>
    </lineage>
</organism>
<dbReference type="AlphaFoldDB" id="A0A926WF63"/>
<evidence type="ECO:0000313" key="2">
    <source>
        <dbReference type="Proteomes" id="UP000662185"/>
    </source>
</evidence>
<sequence length="146" mass="16991">MNTYHRNCQLGASRRRLEDAVTLHKQKRWTGAIYLGGYAVECALKSLICYEERKNNFKDTTVFQKVQGASLHNLTNLLNELESIKRSMPLDRSGTYQQAWNLVSSRWRNDELRYSNRDGDEKSSQEFIEAVKILHTFFLAKQNEAS</sequence>
<dbReference type="RefSeq" id="WP_190557902.1">
    <property type="nucleotide sequence ID" value="NZ_JACJQU010000002.1"/>
</dbReference>
<evidence type="ECO:0000313" key="1">
    <source>
        <dbReference type="EMBL" id="MBD2292990.1"/>
    </source>
</evidence>
<evidence type="ECO:0008006" key="3">
    <source>
        <dbReference type="Google" id="ProtNLM"/>
    </source>
</evidence>
<reference evidence="2" key="1">
    <citation type="journal article" date="2020" name="ISME J.">
        <title>Comparative genomics reveals insights into cyanobacterial evolution and habitat adaptation.</title>
        <authorList>
            <person name="Chen M.Y."/>
            <person name="Teng W.K."/>
            <person name="Zhao L."/>
            <person name="Hu C.X."/>
            <person name="Zhou Y.K."/>
            <person name="Han B.P."/>
            <person name="Song L.R."/>
            <person name="Shu W.S."/>
        </authorList>
    </citation>
    <scope>NUCLEOTIDE SEQUENCE [LARGE SCALE GENOMIC DNA]</scope>
    <source>
        <strain evidence="2">FACHB-251</strain>
    </source>
</reference>
<proteinExistence type="predicted"/>
<keyword evidence="2" id="KW-1185">Reference proteome</keyword>
<dbReference type="EMBL" id="JACJQU010000002">
    <property type="protein sequence ID" value="MBD2292990.1"/>
    <property type="molecule type" value="Genomic_DNA"/>
</dbReference>